<reference evidence="3" key="3">
    <citation type="submission" date="2025-04" db="UniProtKB">
        <authorList>
            <consortium name="RefSeq"/>
        </authorList>
    </citation>
    <scope>IDENTIFICATION</scope>
    <source>
        <strain evidence="3">CBS 781.70</strain>
    </source>
</reference>
<name>A0A6G1FZR3_9PEZI</name>
<evidence type="ECO:0000313" key="2">
    <source>
        <dbReference type="Proteomes" id="UP000504638"/>
    </source>
</evidence>
<dbReference type="Proteomes" id="UP000504638">
    <property type="component" value="Unplaced"/>
</dbReference>
<organism evidence="1">
    <name type="scientific">Eremomyces bilateralis CBS 781.70</name>
    <dbReference type="NCBI Taxonomy" id="1392243"/>
    <lineage>
        <taxon>Eukaryota</taxon>
        <taxon>Fungi</taxon>
        <taxon>Dikarya</taxon>
        <taxon>Ascomycota</taxon>
        <taxon>Pezizomycotina</taxon>
        <taxon>Dothideomycetes</taxon>
        <taxon>Dothideomycetes incertae sedis</taxon>
        <taxon>Eremomycetales</taxon>
        <taxon>Eremomycetaceae</taxon>
        <taxon>Eremomyces</taxon>
    </lineage>
</organism>
<sequence>MRHEIIRKPLQYSAISQLLSLHGSLGCPAQIRPNFGGLRCLNVPVRPKLITDVMTSVAIQKPRHGSRRPKVYGPCQWSIINGQ</sequence>
<keyword evidence="2" id="KW-1185">Reference proteome</keyword>
<reference evidence="3" key="2">
    <citation type="submission" date="2020-04" db="EMBL/GenBank/DDBJ databases">
        <authorList>
            <consortium name="NCBI Genome Project"/>
        </authorList>
    </citation>
    <scope>NUCLEOTIDE SEQUENCE</scope>
    <source>
        <strain evidence="3">CBS 781.70</strain>
    </source>
</reference>
<dbReference type="EMBL" id="ML975162">
    <property type="protein sequence ID" value="KAF1811160.1"/>
    <property type="molecule type" value="Genomic_DNA"/>
</dbReference>
<dbReference type="RefSeq" id="XP_033532791.1">
    <property type="nucleotide sequence ID" value="XM_033683124.1"/>
</dbReference>
<reference evidence="1 3" key="1">
    <citation type="submission" date="2020-01" db="EMBL/GenBank/DDBJ databases">
        <authorList>
            <consortium name="DOE Joint Genome Institute"/>
            <person name="Haridas S."/>
            <person name="Albert R."/>
            <person name="Binder M."/>
            <person name="Bloem J."/>
            <person name="Labutti K."/>
            <person name="Salamov A."/>
            <person name="Andreopoulos B."/>
            <person name="Baker S.E."/>
            <person name="Barry K."/>
            <person name="Bills G."/>
            <person name="Bluhm B.H."/>
            <person name="Cannon C."/>
            <person name="Castanera R."/>
            <person name="Culley D.E."/>
            <person name="Daum C."/>
            <person name="Ezra D."/>
            <person name="Gonzalez J.B."/>
            <person name="Henrissat B."/>
            <person name="Kuo A."/>
            <person name="Liang C."/>
            <person name="Lipzen A."/>
            <person name="Lutzoni F."/>
            <person name="Magnuson J."/>
            <person name="Mondo S."/>
            <person name="Nolan M."/>
            <person name="Ohm R."/>
            <person name="Pangilinan J."/>
            <person name="Park H.-J."/>
            <person name="Ramirez L."/>
            <person name="Alfaro M."/>
            <person name="Sun H."/>
            <person name="Tritt A."/>
            <person name="Yoshinaga Y."/>
            <person name="Zwiers L.-H."/>
            <person name="Turgeon B.G."/>
            <person name="Goodwin S.B."/>
            <person name="Spatafora J.W."/>
            <person name="Crous P.W."/>
            <person name="Grigoriev I.V."/>
        </authorList>
    </citation>
    <scope>NUCLEOTIDE SEQUENCE</scope>
    <source>
        <strain evidence="1 3">CBS 781.70</strain>
    </source>
</reference>
<gene>
    <name evidence="1 3" type="ORF">P152DRAFT_63194</name>
</gene>
<evidence type="ECO:0000313" key="3">
    <source>
        <dbReference type="RefSeq" id="XP_033532791.1"/>
    </source>
</evidence>
<dbReference type="AlphaFoldDB" id="A0A6G1FZR3"/>
<evidence type="ECO:0000313" key="1">
    <source>
        <dbReference type="EMBL" id="KAF1811160.1"/>
    </source>
</evidence>
<protein>
    <submittedName>
        <fullName evidence="1 3">Uncharacterized protein</fullName>
    </submittedName>
</protein>
<proteinExistence type="predicted"/>
<dbReference type="GeneID" id="54423694"/>
<accession>A0A6G1FZR3</accession>
<dbReference type="PROSITE" id="PS51257">
    <property type="entry name" value="PROKAR_LIPOPROTEIN"/>
    <property type="match status" value="1"/>
</dbReference>